<feature type="domain" description="Endoribonuclease L-PSP/chorismate mutase-like" evidence="1">
    <location>
        <begin position="5"/>
        <end position="148"/>
    </location>
</feature>
<evidence type="ECO:0000259" key="1">
    <source>
        <dbReference type="Pfam" id="PF14588"/>
    </source>
</evidence>
<dbReference type="Proteomes" id="UP000256297">
    <property type="component" value="Chromosome CBM2589_a"/>
</dbReference>
<dbReference type="PANTHER" id="PTHR43760">
    <property type="entry name" value="ENDORIBONUCLEASE-RELATED"/>
    <property type="match status" value="1"/>
</dbReference>
<accession>A0A375CHN8</accession>
<dbReference type="CDD" id="cd02199">
    <property type="entry name" value="YjgF_YER057c_UK114_like_1"/>
    <property type="match status" value="1"/>
</dbReference>
<gene>
    <name evidence="2" type="ORF">CBM2589_A91040</name>
</gene>
<comment type="caution">
    <text evidence="2">The sequence shown here is derived from an EMBL/GenBank/DDBJ whole genome shotgun (WGS) entry which is preliminary data.</text>
</comment>
<dbReference type="InterPro" id="IPR013813">
    <property type="entry name" value="Endoribo_LPSP/chorism_mut-like"/>
</dbReference>
<sequence length="183" mass="19621">MSVQQRLAARGLALPQPPQPLGSYTAVSQAGDLLFISGQLPLKDGKVIWAGQVGKDLSLDEGRLAAELAALNVLAQIDAHLGGFARLDHLVRVDGHIASAPGWFAQPAVLDAASDLFRDVLGDKAGHARTISSHFQQPGNAAVILVVIARVRTASAERLRREFFEQEVNEHPDPARDMARGRV</sequence>
<name>A0A375CHN8_9BURK</name>
<reference evidence="2" key="1">
    <citation type="submission" date="2018-01" db="EMBL/GenBank/DDBJ databases">
        <authorList>
            <person name="Clerissi C."/>
        </authorList>
    </citation>
    <scope>NUCLEOTIDE SEQUENCE</scope>
    <source>
        <strain evidence="2">Cupriavidus taiwanensis STM 3521</strain>
    </source>
</reference>
<organism evidence="2">
    <name type="scientific">Cupriavidus taiwanensis</name>
    <dbReference type="NCBI Taxonomy" id="164546"/>
    <lineage>
        <taxon>Bacteria</taxon>
        <taxon>Pseudomonadati</taxon>
        <taxon>Pseudomonadota</taxon>
        <taxon>Betaproteobacteria</taxon>
        <taxon>Burkholderiales</taxon>
        <taxon>Burkholderiaceae</taxon>
        <taxon>Cupriavidus</taxon>
    </lineage>
</organism>
<proteinExistence type="predicted"/>
<dbReference type="EMBL" id="OFSP01000039">
    <property type="protein sequence ID" value="SOY69705.1"/>
    <property type="molecule type" value="Genomic_DNA"/>
</dbReference>
<evidence type="ECO:0000313" key="2">
    <source>
        <dbReference type="EMBL" id="SOY69705.1"/>
    </source>
</evidence>
<dbReference type="SUPFAM" id="SSF55298">
    <property type="entry name" value="YjgF-like"/>
    <property type="match status" value="1"/>
</dbReference>
<dbReference type="Pfam" id="PF14588">
    <property type="entry name" value="YjgF_endoribonc"/>
    <property type="match status" value="1"/>
</dbReference>
<dbReference type="InterPro" id="IPR035959">
    <property type="entry name" value="RutC-like_sf"/>
</dbReference>
<dbReference type="Gene3D" id="3.30.1330.40">
    <property type="entry name" value="RutC-like"/>
    <property type="match status" value="1"/>
</dbReference>
<dbReference type="AlphaFoldDB" id="A0A375CHN8"/>
<dbReference type="PANTHER" id="PTHR43760:SF1">
    <property type="entry name" value="ENDORIBONUCLEASE L-PSP_CHORISMATE MUTASE-LIKE DOMAIN-CONTAINING PROTEIN"/>
    <property type="match status" value="1"/>
</dbReference>
<protein>
    <recommendedName>
        <fullName evidence="1">Endoribonuclease L-PSP/chorismate mutase-like domain-containing protein</fullName>
    </recommendedName>
</protein>